<evidence type="ECO:0000313" key="3">
    <source>
        <dbReference type="EMBL" id="MBF9073575.1"/>
    </source>
</evidence>
<sequence>MRASALRGSGRDPEGEERGVGGVRRLRAVVRVLVRSARRRRVQRWGFQALCALTVLVLAPVAVIRVQSDPRVRTVADAPAEPVVVVFGAGLDGGRPSPYLAHRLDAGLTLYRAGRVRAFLVTGDNSRTDYDEPDAMRTYLVQHGVPAARIVADYAGFDTWDSCARAHRIFGVTRAVLVNTEYAIRRSVSLCETAGIDAYGIGVPEPHDLTWDYGAVREIASADKAVLIDELFDPDPHLLGPKVTTLAALGAR</sequence>
<reference evidence="3" key="1">
    <citation type="submission" date="2020-11" db="EMBL/GenBank/DDBJ databases">
        <title>Isolation and identification of active actinomycetes.</title>
        <authorList>
            <person name="Yu B."/>
        </authorList>
    </citation>
    <scope>NUCLEOTIDE SEQUENCE</scope>
    <source>
        <strain evidence="3">NEAU-YB345</strain>
    </source>
</reference>
<feature type="transmembrane region" description="Helical" evidence="1">
    <location>
        <begin position="45"/>
        <end position="64"/>
    </location>
</feature>
<organism evidence="3 4">
    <name type="scientific">Streptacidiphilus fuscans</name>
    <dbReference type="NCBI Taxonomy" id="2789292"/>
    <lineage>
        <taxon>Bacteria</taxon>
        <taxon>Bacillati</taxon>
        <taxon>Actinomycetota</taxon>
        <taxon>Actinomycetes</taxon>
        <taxon>Kitasatosporales</taxon>
        <taxon>Streptomycetaceae</taxon>
        <taxon>Streptacidiphilus</taxon>
    </lineage>
</organism>
<accession>A0A931BHJ4</accession>
<dbReference type="EMBL" id="JADPRT010000024">
    <property type="protein sequence ID" value="MBF9073575.1"/>
    <property type="molecule type" value="Genomic_DNA"/>
</dbReference>
<dbReference type="CDD" id="cd06259">
    <property type="entry name" value="YdcF-like"/>
    <property type="match status" value="1"/>
</dbReference>
<dbReference type="PANTHER" id="PTHR30336">
    <property type="entry name" value="INNER MEMBRANE PROTEIN, PROBABLE PERMEASE"/>
    <property type="match status" value="1"/>
</dbReference>
<name>A0A931BHJ4_9ACTN</name>
<dbReference type="Proteomes" id="UP000657385">
    <property type="component" value="Unassembled WGS sequence"/>
</dbReference>
<keyword evidence="4" id="KW-1185">Reference proteome</keyword>
<evidence type="ECO:0000256" key="1">
    <source>
        <dbReference type="SAM" id="Phobius"/>
    </source>
</evidence>
<dbReference type="GO" id="GO:0005886">
    <property type="term" value="C:plasma membrane"/>
    <property type="evidence" value="ECO:0007669"/>
    <property type="project" value="TreeGrafter"/>
</dbReference>
<gene>
    <name evidence="3" type="ORF">I2501_36740</name>
</gene>
<proteinExistence type="predicted"/>
<protein>
    <submittedName>
        <fullName evidence="3">YdcF family protein</fullName>
    </submittedName>
</protein>
<feature type="domain" description="DUF218" evidence="2">
    <location>
        <begin position="83"/>
        <end position="211"/>
    </location>
</feature>
<dbReference type="AlphaFoldDB" id="A0A931BHJ4"/>
<evidence type="ECO:0000313" key="4">
    <source>
        <dbReference type="Proteomes" id="UP000657385"/>
    </source>
</evidence>
<comment type="caution">
    <text evidence="3">The sequence shown here is derived from an EMBL/GenBank/DDBJ whole genome shotgun (WGS) entry which is preliminary data.</text>
</comment>
<dbReference type="PANTHER" id="PTHR30336:SF6">
    <property type="entry name" value="INTEGRAL MEMBRANE PROTEIN"/>
    <property type="match status" value="1"/>
</dbReference>
<keyword evidence="1" id="KW-0812">Transmembrane</keyword>
<keyword evidence="1" id="KW-0472">Membrane</keyword>
<keyword evidence="1" id="KW-1133">Transmembrane helix</keyword>
<dbReference type="Pfam" id="PF02698">
    <property type="entry name" value="DUF218"/>
    <property type="match status" value="1"/>
</dbReference>
<dbReference type="InterPro" id="IPR003848">
    <property type="entry name" value="DUF218"/>
</dbReference>
<dbReference type="InterPro" id="IPR051599">
    <property type="entry name" value="Cell_Envelope_Assoc"/>
</dbReference>
<evidence type="ECO:0000259" key="2">
    <source>
        <dbReference type="Pfam" id="PF02698"/>
    </source>
</evidence>